<organism evidence="1 2">
    <name type="scientific">Oxynema aestuarii AP17</name>
    <dbReference type="NCBI Taxonomy" id="2064643"/>
    <lineage>
        <taxon>Bacteria</taxon>
        <taxon>Bacillati</taxon>
        <taxon>Cyanobacteriota</taxon>
        <taxon>Cyanophyceae</taxon>
        <taxon>Oscillatoriophycideae</taxon>
        <taxon>Oscillatoriales</taxon>
        <taxon>Oscillatoriaceae</taxon>
        <taxon>Oxynema</taxon>
        <taxon>Oxynema aestuarii</taxon>
    </lineage>
</organism>
<gene>
    <name evidence="1" type="ORF">HCG48_03115</name>
</gene>
<dbReference type="AlphaFoldDB" id="A0A6H1TTC6"/>
<dbReference type="KEGG" id="oxy:HCG48_03115"/>
<evidence type="ECO:0000313" key="2">
    <source>
        <dbReference type="Proteomes" id="UP000500857"/>
    </source>
</evidence>
<protein>
    <submittedName>
        <fullName evidence="1">Uncharacterized protein</fullName>
    </submittedName>
</protein>
<proteinExistence type="predicted"/>
<dbReference type="RefSeq" id="WP_168567852.1">
    <property type="nucleotide sequence ID" value="NZ_CP051167.1"/>
</dbReference>
<reference evidence="1 2" key="1">
    <citation type="submission" date="2020-04" db="EMBL/GenBank/DDBJ databases">
        <authorList>
            <person name="Basu S."/>
            <person name="Maruthanayagam V."/>
            <person name="Chakraborty S."/>
            <person name="Pramanik A."/>
            <person name="Mukherjee J."/>
            <person name="Brink B."/>
        </authorList>
    </citation>
    <scope>NUCLEOTIDE SEQUENCE [LARGE SCALE GENOMIC DNA]</scope>
    <source>
        <strain evidence="1 2">AP17</strain>
    </source>
</reference>
<name>A0A6H1TTC6_9CYAN</name>
<accession>A0A6H1TTC6</accession>
<dbReference type="Proteomes" id="UP000500857">
    <property type="component" value="Chromosome"/>
</dbReference>
<keyword evidence="2" id="KW-1185">Reference proteome</keyword>
<evidence type="ECO:0000313" key="1">
    <source>
        <dbReference type="EMBL" id="QIZ69695.1"/>
    </source>
</evidence>
<sequence>MILTPGRFDIIARAMAVGYRAGAEGSGVGKMLRQMAIEIHPSYSTILSL</sequence>
<dbReference type="EMBL" id="CP051167">
    <property type="protein sequence ID" value="QIZ69695.1"/>
    <property type="molecule type" value="Genomic_DNA"/>
</dbReference>